<sequence length="397" mass="41819">MLSNQATRNVTELAEAVLSLRPLAGQLEPPVRAVTGTNGSPPRANLEQLQGLLDRVTARLAAPRLRLTAGGPADGGLFGHVVGRRLRLGELAGPLAEVTPDTYQAMDRAVDEAAAADFGAFCRRAVTWSPDGTPLNAYAAGDPAAPAVVIASACGMPARLAEPWIRRLAADHHVVTWESRGLFGDVDDFDGELEVDAQAGDLLAVMDHFGVAAAHVAGLCGGAVIALAAAARAPERVSSLSLWHGDFEVGRDDFKTDHQINLQALMAMATRGRVNASGIHAVVCQTMTGSVPEDLAHLVLYPYATPELLFRYCQLNGAIMGTDVRAELATVRQPTLVVTSEDDTTAHPEGSRFVAAALPAAELVVTPAGDHLSVFRGSTALLDMAAHFMRVRGRPGR</sequence>
<dbReference type="OrthoDB" id="4319696at2"/>
<dbReference type="PANTHER" id="PTHR43433">
    <property type="entry name" value="HYDROLASE, ALPHA/BETA FOLD FAMILY PROTEIN"/>
    <property type="match status" value="1"/>
</dbReference>
<dbReference type="InterPro" id="IPR029058">
    <property type="entry name" value="AB_hydrolase_fold"/>
</dbReference>
<dbReference type="InterPro" id="IPR050471">
    <property type="entry name" value="AB_hydrolase"/>
</dbReference>
<dbReference type="SUPFAM" id="SSF53474">
    <property type="entry name" value="alpha/beta-Hydrolases"/>
    <property type="match status" value="1"/>
</dbReference>
<feature type="domain" description="Peptidase S33 tripeptidyl aminopeptidase-like C-terminal" evidence="1">
    <location>
        <begin position="329"/>
        <end position="390"/>
    </location>
</feature>
<dbReference type="RefSeq" id="WP_097318948.1">
    <property type="nucleotide sequence ID" value="NZ_OBDY01000002.1"/>
</dbReference>
<evidence type="ECO:0000259" key="1">
    <source>
        <dbReference type="Pfam" id="PF08386"/>
    </source>
</evidence>
<keyword evidence="3" id="KW-1185">Reference proteome</keyword>
<dbReference type="AlphaFoldDB" id="A0A285GLR8"/>
<name>A0A285GLR8_9ACTN</name>
<dbReference type="Proteomes" id="UP000219612">
    <property type="component" value="Unassembled WGS sequence"/>
</dbReference>
<gene>
    <name evidence="2" type="ORF">SAMN05421748_102182</name>
</gene>
<proteinExistence type="predicted"/>
<dbReference type="EMBL" id="OBDY01000002">
    <property type="protein sequence ID" value="SNY24395.1"/>
    <property type="molecule type" value="Genomic_DNA"/>
</dbReference>
<organism evidence="2 3">
    <name type="scientific">Paractinoplanes atraurantiacus</name>
    <dbReference type="NCBI Taxonomy" id="1036182"/>
    <lineage>
        <taxon>Bacteria</taxon>
        <taxon>Bacillati</taxon>
        <taxon>Actinomycetota</taxon>
        <taxon>Actinomycetes</taxon>
        <taxon>Micromonosporales</taxon>
        <taxon>Micromonosporaceae</taxon>
        <taxon>Paractinoplanes</taxon>
    </lineage>
</organism>
<dbReference type="InterPro" id="IPR013595">
    <property type="entry name" value="Pept_S33_TAP-like_C"/>
</dbReference>
<reference evidence="2 3" key="1">
    <citation type="submission" date="2017-09" db="EMBL/GenBank/DDBJ databases">
        <authorList>
            <person name="Ehlers B."/>
            <person name="Leendertz F.H."/>
        </authorList>
    </citation>
    <scope>NUCLEOTIDE SEQUENCE [LARGE SCALE GENOMIC DNA]</scope>
    <source>
        <strain evidence="2 3">CGMCC 4.6857</strain>
    </source>
</reference>
<dbReference type="Gene3D" id="3.40.50.1820">
    <property type="entry name" value="alpha/beta hydrolase"/>
    <property type="match status" value="1"/>
</dbReference>
<dbReference type="PANTHER" id="PTHR43433:SF5">
    <property type="entry name" value="AB HYDROLASE-1 DOMAIN-CONTAINING PROTEIN"/>
    <property type="match status" value="1"/>
</dbReference>
<accession>A0A285GLR8</accession>
<protein>
    <submittedName>
        <fullName evidence="2">Pimeloyl-ACP methyl ester carboxylesterase</fullName>
    </submittedName>
</protein>
<evidence type="ECO:0000313" key="2">
    <source>
        <dbReference type="EMBL" id="SNY24395.1"/>
    </source>
</evidence>
<dbReference type="Pfam" id="PF08386">
    <property type="entry name" value="Abhydrolase_4"/>
    <property type="match status" value="1"/>
</dbReference>
<evidence type="ECO:0000313" key="3">
    <source>
        <dbReference type="Proteomes" id="UP000219612"/>
    </source>
</evidence>